<protein>
    <submittedName>
        <fullName evidence="2">Uncharacterized protein</fullName>
    </submittedName>
</protein>
<gene>
    <name evidence="2" type="ORF">CNR37_00029</name>
</gene>
<accession>A0A2H4P7S6</accession>
<feature type="compositionally biased region" description="Basic residues" evidence="1">
    <location>
        <begin position="129"/>
        <end position="138"/>
    </location>
</feature>
<keyword evidence="3" id="KW-1185">Reference proteome</keyword>
<evidence type="ECO:0000313" key="2">
    <source>
        <dbReference type="EMBL" id="ATW58236.1"/>
    </source>
</evidence>
<feature type="region of interest" description="Disordered" evidence="1">
    <location>
        <begin position="117"/>
        <end position="146"/>
    </location>
</feature>
<dbReference type="EMBL" id="MG018930">
    <property type="protein sequence ID" value="ATW58236.1"/>
    <property type="molecule type" value="Genomic_DNA"/>
</dbReference>
<reference evidence="2 3" key="1">
    <citation type="submission" date="2017-09" db="EMBL/GenBank/DDBJ databases">
        <authorList>
            <person name="Ehlers B."/>
            <person name="Leendertz F.H."/>
        </authorList>
    </citation>
    <scope>NUCLEOTIDE SEQUENCE [LARGE SCALE GENOMIC DNA]</scope>
</reference>
<evidence type="ECO:0000256" key="1">
    <source>
        <dbReference type="SAM" id="MobiDB-lite"/>
    </source>
</evidence>
<proteinExistence type="predicted"/>
<sequence>MTEFVDVVEINPVVFVNKIVEHIADGFYVQNTLAGYPSTGLPYYAIRLFKTEAPTVRNTLDSEVHTAVVEGYDIMRWLLDVQDVALQGFDMAITGASVDNYKSVTMTKRKPVTFDLGTPVEKLTEPSKPKRTTTKAKTKPTEGETE</sequence>
<dbReference type="Proteomes" id="UP000241096">
    <property type="component" value="Segment"/>
</dbReference>
<organism evidence="2 3">
    <name type="scientific">Pseudomonas phage ventosus</name>
    <dbReference type="NCBI Taxonomy" id="2048980"/>
    <lineage>
        <taxon>Viruses</taxon>
        <taxon>Duplodnaviria</taxon>
        <taxon>Heunggongvirae</taxon>
        <taxon>Uroviricota</taxon>
        <taxon>Caudoviricetes</taxon>
        <taxon>Vandenendeviridae</taxon>
        <taxon>Gorskivirinae</taxon>
        <taxon>Ventosusvirus</taxon>
        <taxon>Ventosusvirus ventosus</taxon>
    </lineage>
</organism>
<evidence type="ECO:0000313" key="3">
    <source>
        <dbReference type="Proteomes" id="UP000241096"/>
    </source>
</evidence>
<name>A0A2H4P7S6_9CAUD</name>